<dbReference type="GO" id="GO:0000287">
    <property type="term" value="F:magnesium ion binding"/>
    <property type="evidence" value="ECO:0007669"/>
    <property type="project" value="UniProtKB-UniRule"/>
</dbReference>
<keyword evidence="3 15" id="KW-0028">Amino-acid biosynthesis</keyword>
<dbReference type="NCBIfam" id="TIGR00110">
    <property type="entry name" value="ilvD"/>
    <property type="match status" value="1"/>
</dbReference>
<organism evidence="18 19">
    <name type="scientific">Luteitalea pratensis</name>
    <dbReference type="NCBI Taxonomy" id="1855912"/>
    <lineage>
        <taxon>Bacteria</taxon>
        <taxon>Pseudomonadati</taxon>
        <taxon>Acidobacteriota</taxon>
        <taxon>Vicinamibacteria</taxon>
        <taxon>Vicinamibacterales</taxon>
        <taxon>Vicinamibacteraceae</taxon>
        <taxon>Luteitalea</taxon>
    </lineage>
</organism>
<evidence type="ECO:0000256" key="4">
    <source>
        <dbReference type="ARBA" id="ARBA00022714"/>
    </source>
</evidence>
<dbReference type="Pfam" id="PF24877">
    <property type="entry name" value="ILV_EDD_C"/>
    <property type="match status" value="1"/>
</dbReference>
<comment type="pathway">
    <text evidence="12 15">Amino-acid biosynthesis; L-valine biosynthesis; L-valine from pyruvate: step 3/4.</text>
</comment>
<dbReference type="InterPro" id="IPR050165">
    <property type="entry name" value="DHAD_IlvD/Edd"/>
</dbReference>
<dbReference type="InterPro" id="IPR004404">
    <property type="entry name" value="DihydroxyA_deHydtase"/>
</dbReference>
<dbReference type="HAMAP" id="MF_00012">
    <property type="entry name" value="IlvD"/>
    <property type="match status" value="1"/>
</dbReference>
<feature type="binding site" evidence="15">
    <location>
        <position position="52"/>
    </location>
    <ligand>
        <name>[2Fe-2S] cluster</name>
        <dbReference type="ChEBI" id="CHEBI:190135"/>
    </ligand>
</feature>
<dbReference type="PROSITE" id="PS00887">
    <property type="entry name" value="ILVD_EDD_2"/>
    <property type="match status" value="1"/>
</dbReference>
<dbReference type="UniPathway" id="UPA00047">
    <property type="reaction ID" value="UER00057"/>
</dbReference>
<reference evidence="19" key="2">
    <citation type="submission" date="2016-04" db="EMBL/GenBank/DDBJ databases">
        <title>First Complete Genome Sequence of a Subdivision 6 Acidobacterium.</title>
        <authorList>
            <person name="Huang S."/>
            <person name="Vieira S."/>
            <person name="Bunk B."/>
            <person name="Riedel T."/>
            <person name="Sproeer C."/>
            <person name="Overmann J."/>
        </authorList>
    </citation>
    <scope>NUCLEOTIDE SEQUENCE [LARGE SCALE GENOMIC DNA]</scope>
    <source>
        <strain evidence="19">DSM 100886 HEG_-6_39</strain>
    </source>
</reference>
<keyword evidence="7 15" id="KW-0408">Iron</keyword>
<keyword evidence="19" id="KW-1185">Reference proteome</keyword>
<comment type="pathway">
    <text evidence="13 15">Amino-acid biosynthesis; L-isoleucine biosynthesis; L-isoleucine from 2-oxobutanoate: step 3/4.</text>
</comment>
<dbReference type="KEGG" id="abac:LuPra_03183"/>
<keyword evidence="4 15" id="KW-0001">2Fe-2S</keyword>
<dbReference type="GO" id="GO:0051537">
    <property type="term" value="F:2 iron, 2 sulfur cluster binding"/>
    <property type="evidence" value="ECO:0007669"/>
    <property type="project" value="UniProtKB-UniRule"/>
</dbReference>
<feature type="modified residue" description="N6-carboxylysine" evidence="15">
    <location>
        <position position="127"/>
    </location>
</feature>
<dbReference type="InterPro" id="IPR037237">
    <property type="entry name" value="IlvD/EDD_N"/>
</dbReference>
<comment type="function">
    <text evidence="15">Functions in the biosynthesis of branched-chain amino acids. Catalyzes the dehydration of (2R,3R)-2,3-dihydroxy-3-methylpentanoate (2,3-dihydroxy-3-methylvalerate) into 2-oxo-3-methylpentanoate (2-oxo-3-methylvalerate) and of (2R)-2,3-dihydroxy-3-methylbutanoate (2,3-dihydroxyisovalerate) into 2-oxo-3-methylbutanoate (2-oxoisovalerate), the penultimate precursor to L-isoleucine and L-valine, respectively.</text>
</comment>
<evidence type="ECO:0000256" key="14">
    <source>
        <dbReference type="ARBA" id="ARBA00029490"/>
    </source>
</evidence>
<feature type="binding site" evidence="15">
    <location>
        <position position="447"/>
    </location>
    <ligand>
        <name>Mg(2+)</name>
        <dbReference type="ChEBI" id="CHEBI:18420"/>
    </ligand>
</feature>
<comment type="catalytic activity">
    <reaction evidence="15">
        <text>(2R,3R)-2,3-dihydroxy-3-methylpentanoate = (S)-3-methyl-2-oxopentanoate + H2O</text>
        <dbReference type="Rhea" id="RHEA:27694"/>
        <dbReference type="ChEBI" id="CHEBI:15377"/>
        <dbReference type="ChEBI" id="CHEBI:35146"/>
        <dbReference type="ChEBI" id="CHEBI:49258"/>
        <dbReference type="EC" id="4.2.1.9"/>
    </reaction>
</comment>
<dbReference type="InterPro" id="IPR020558">
    <property type="entry name" value="DiOHA_6PGluconate_deHydtase_CS"/>
</dbReference>
<evidence type="ECO:0000256" key="3">
    <source>
        <dbReference type="ARBA" id="ARBA00022605"/>
    </source>
</evidence>
<evidence type="ECO:0000259" key="17">
    <source>
        <dbReference type="Pfam" id="PF24877"/>
    </source>
</evidence>
<dbReference type="UniPathway" id="UPA00049">
    <property type="reaction ID" value="UER00061"/>
</dbReference>
<dbReference type="InterPro" id="IPR042096">
    <property type="entry name" value="Dihydro-acid_dehy_C"/>
</dbReference>
<gene>
    <name evidence="18" type="primary">ilvD_2</name>
    <name evidence="15" type="synonym">ilvD</name>
    <name evidence="18" type="ORF">LuPra_03183</name>
</gene>
<feature type="binding site" evidence="15">
    <location>
        <position position="84"/>
    </location>
    <ligand>
        <name>Mg(2+)</name>
        <dbReference type="ChEBI" id="CHEBI:18420"/>
    </ligand>
</feature>
<dbReference type="EMBL" id="CP015136">
    <property type="protein sequence ID" value="AMY09956.1"/>
    <property type="molecule type" value="Genomic_DNA"/>
</dbReference>
<evidence type="ECO:0000256" key="5">
    <source>
        <dbReference type="ARBA" id="ARBA00022723"/>
    </source>
</evidence>
<keyword evidence="8 15" id="KW-0411">Iron-sulfur</keyword>
<dbReference type="PATRIC" id="fig|1813736.3.peg.3385"/>
<dbReference type="STRING" id="1855912.LuPra_03183"/>
<dbReference type="AlphaFoldDB" id="A0A143PNG8"/>
<evidence type="ECO:0000256" key="9">
    <source>
        <dbReference type="ARBA" id="ARBA00023239"/>
    </source>
</evidence>
<feature type="binding site" description="via carbamate group" evidence="15">
    <location>
        <position position="127"/>
    </location>
    <ligand>
        <name>Mg(2+)</name>
        <dbReference type="ChEBI" id="CHEBI:18420"/>
    </ligand>
</feature>
<reference evidence="18 19" key="1">
    <citation type="journal article" date="2016" name="Genome Announc.">
        <title>First Complete Genome Sequence of a Subdivision 6 Acidobacterium Strain.</title>
        <authorList>
            <person name="Huang S."/>
            <person name="Vieira S."/>
            <person name="Bunk B."/>
            <person name="Riedel T."/>
            <person name="Sproer C."/>
            <person name="Overmann J."/>
        </authorList>
    </citation>
    <scope>NUCLEOTIDE SEQUENCE [LARGE SCALE GENOMIC DNA]</scope>
    <source>
        <strain evidence="19">DSM 100886 HEG_-6_39</strain>
    </source>
</reference>
<accession>A0A143PNG8</accession>
<evidence type="ECO:0000256" key="8">
    <source>
        <dbReference type="ARBA" id="ARBA00023014"/>
    </source>
</evidence>
<dbReference type="SUPFAM" id="SSF143975">
    <property type="entry name" value="IlvD/EDD N-terminal domain-like"/>
    <property type="match status" value="1"/>
</dbReference>
<dbReference type="Gene3D" id="3.50.30.80">
    <property type="entry name" value="IlvD/EDD C-terminal domain-like"/>
    <property type="match status" value="1"/>
</dbReference>
<dbReference type="FunFam" id="3.50.30.80:FF:000001">
    <property type="entry name" value="Dihydroxy-acid dehydratase"/>
    <property type="match status" value="1"/>
</dbReference>
<feature type="binding site" evidence="15">
    <location>
        <position position="126"/>
    </location>
    <ligand>
        <name>Mg(2+)</name>
        <dbReference type="ChEBI" id="CHEBI:18420"/>
    </ligand>
</feature>
<sequence length="574" mass="58820">MSDLNKHKSAALTDGPSRAAARAMLKACAFTDEDLAKPLVGVANTWTEIGPCNFHLRRLAEHVKAGVRAAGGTPMEFNTVAVSDGITMGAEGMRASLVSREVIADSIELVTFGHHLDAVVMLCGCDKTIPGTIMALARLNIPGVILYGGSIAPGTWQGKDVTIQDVFEGIGAQAAGRISLVELKDLEDKACPGAGACGGQFTANTMAMVAEFLGVAAMGSVSIPATLPEKEAVAEQAGHLAMSLLRRGVRPRDLITRTALENAITGVVATGGSTNAVMHLLAIAHEAGVALSIDDFNAINDRTPLLADLKPGGRYVAADLHAAGGTGVVCQRLVTAGLIDGSAQTVTGRTIGEEATAVRETAGQDVVRPFDAPLKPTGGLLVLHGNIAPQGCVVKVAGSSLAGHQGPARVFEGEEAAFAAVQAGAINAGDVVVIRHEGPKGGPGMREMLGVTAAIMGAGLGDTVALLTDGRFSGATRGLMAGHVAPEAVAGGPIAAIRDGDIITFDLKQRRLQMAVSDDEIERRLASYAPPAPRYTTGVMAKYASLVSSASEGAITRPAATLANTIPAREPVNR</sequence>
<evidence type="ECO:0000256" key="15">
    <source>
        <dbReference type="HAMAP-Rule" id="MF_00012"/>
    </source>
</evidence>
<comment type="caution">
    <text evidence="15">Lacks conserved residue(s) required for the propagation of feature annotation.</text>
</comment>
<evidence type="ECO:0000256" key="1">
    <source>
        <dbReference type="ARBA" id="ARBA00001946"/>
    </source>
</evidence>
<dbReference type="PANTHER" id="PTHR21000">
    <property type="entry name" value="DIHYDROXY-ACID DEHYDRATASE DAD"/>
    <property type="match status" value="1"/>
</dbReference>
<keyword evidence="9 15" id="KW-0456">Lyase</keyword>
<proteinExistence type="inferred from homology"/>
<feature type="active site" description="Proton acceptor" evidence="15">
    <location>
        <position position="473"/>
    </location>
</feature>
<evidence type="ECO:0000259" key="16">
    <source>
        <dbReference type="Pfam" id="PF00920"/>
    </source>
</evidence>
<name>A0A143PNG8_LUTPR</name>
<dbReference type="PROSITE" id="PS00886">
    <property type="entry name" value="ILVD_EDD_1"/>
    <property type="match status" value="1"/>
</dbReference>
<keyword evidence="6 15" id="KW-0460">Magnesium</keyword>
<dbReference type="NCBIfam" id="NF002068">
    <property type="entry name" value="PRK00911.1"/>
    <property type="match status" value="1"/>
</dbReference>
<dbReference type="InterPro" id="IPR056740">
    <property type="entry name" value="ILV_EDD_C"/>
</dbReference>
<dbReference type="OrthoDB" id="9807077at2"/>
<dbReference type="GO" id="GO:0009097">
    <property type="term" value="P:isoleucine biosynthetic process"/>
    <property type="evidence" value="ECO:0007669"/>
    <property type="project" value="UniProtKB-UniRule"/>
</dbReference>
<dbReference type="EC" id="4.2.1.9" evidence="14 15"/>
<keyword evidence="5 15" id="KW-0479">Metal-binding</keyword>
<evidence type="ECO:0000313" key="18">
    <source>
        <dbReference type="EMBL" id="AMY09956.1"/>
    </source>
</evidence>
<protein>
    <recommendedName>
        <fullName evidence="14 15">Dihydroxy-acid dehydratase</fullName>
        <shortName evidence="15">DAD</shortName>
        <ecNumber evidence="14 15">4.2.1.9</ecNumber>
    </recommendedName>
</protein>
<comment type="similarity">
    <text evidence="2 15">Belongs to the IlvD/Edd family.</text>
</comment>
<dbReference type="Proteomes" id="UP000076079">
    <property type="component" value="Chromosome"/>
</dbReference>
<dbReference type="Pfam" id="PF00920">
    <property type="entry name" value="ILVD_EDD_N"/>
    <property type="match status" value="1"/>
</dbReference>
<dbReference type="RefSeq" id="WP_110171647.1">
    <property type="nucleotide sequence ID" value="NZ_CP015136.1"/>
</dbReference>
<comment type="cofactor">
    <cofactor evidence="15">
        <name>[2Fe-2S] cluster</name>
        <dbReference type="ChEBI" id="CHEBI:190135"/>
    </cofactor>
    <text evidence="15">Binds 1 [2Fe-2S] cluster per subunit. This cluster acts as a Lewis acid cofactor.</text>
</comment>
<evidence type="ECO:0000256" key="10">
    <source>
        <dbReference type="ARBA" id="ARBA00023304"/>
    </source>
</evidence>
<dbReference type="InterPro" id="IPR000581">
    <property type="entry name" value="ILV_EDD_N"/>
</dbReference>
<evidence type="ECO:0000256" key="7">
    <source>
        <dbReference type="ARBA" id="ARBA00023004"/>
    </source>
</evidence>
<feature type="domain" description="Dihydroxy-acid/6-phosphogluconate dehydratase C-terminal" evidence="17">
    <location>
        <begin position="365"/>
        <end position="554"/>
    </location>
</feature>
<evidence type="ECO:0000256" key="6">
    <source>
        <dbReference type="ARBA" id="ARBA00022842"/>
    </source>
</evidence>
<keyword evidence="10 15" id="KW-0100">Branched-chain amino acid biosynthesis</keyword>
<comment type="cofactor">
    <cofactor evidence="1 15">
        <name>Mg(2+)</name>
        <dbReference type="ChEBI" id="CHEBI:18420"/>
    </cofactor>
</comment>
<comment type="subunit">
    <text evidence="15">Homodimer.</text>
</comment>
<dbReference type="GO" id="GO:0009099">
    <property type="term" value="P:L-valine biosynthetic process"/>
    <property type="evidence" value="ECO:0007669"/>
    <property type="project" value="UniProtKB-UniRule"/>
</dbReference>
<evidence type="ECO:0000256" key="11">
    <source>
        <dbReference type="ARBA" id="ARBA00029304"/>
    </source>
</evidence>
<evidence type="ECO:0000256" key="2">
    <source>
        <dbReference type="ARBA" id="ARBA00006486"/>
    </source>
</evidence>
<evidence type="ECO:0000313" key="19">
    <source>
        <dbReference type="Proteomes" id="UP000076079"/>
    </source>
</evidence>
<dbReference type="SUPFAM" id="SSF52016">
    <property type="entry name" value="LeuD/IlvD-like"/>
    <property type="match status" value="1"/>
</dbReference>
<evidence type="ECO:0000256" key="13">
    <source>
        <dbReference type="ARBA" id="ARBA00029437"/>
    </source>
</evidence>
<dbReference type="PANTHER" id="PTHR21000:SF5">
    <property type="entry name" value="DIHYDROXY-ACID DEHYDRATASE, MITOCHONDRIAL"/>
    <property type="match status" value="1"/>
</dbReference>
<dbReference type="GO" id="GO:0004160">
    <property type="term" value="F:dihydroxy-acid dehydratase activity"/>
    <property type="evidence" value="ECO:0007669"/>
    <property type="project" value="UniProtKB-UniRule"/>
</dbReference>
<comment type="catalytic activity">
    <reaction evidence="11">
        <text>(2R)-2,3-dihydroxy-3-methylbutanoate = 3-methyl-2-oxobutanoate + H2O</text>
        <dbReference type="Rhea" id="RHEA:24809"/>
        <dbReference type="ChEBI" id="CHEBI:11851"/>
        <dbReference type="ChEBI" id="CHEBI:15377"/>
        <dbReference type="ChEBI" id="CHEBI:49072"/>
        <dbReference type="EC" id="4.2.1.9"/>
    </reaction>
    <physiologicalReaction direction="left-to-right" evidence="11">
        <dbReference type="Rhea" id="RHEA:24810"/>
    </physiologicalReaction>
</comment>
<evidence type="ECO:0000256" key="12">
    <source>
        <dbReference type="ARBA" id="ARBA00029436"/>
    </source>
</evidence>
<feature type="domain" description="Dihydroxy-acid/6-phosphogluconate dehydratase N-terminal" evidence="16">
    <location>
        <begin position="37"/>
        <end position="353"/>
    </location>
</feature>